<evidence type="ECO:0000313" key="2">
    <source>
        <dbReference type="Proteomes" id="UP000789405"/>
    </source>
</evidence>
<comment type="caution">
    <text evidence="1">The sequence shown here is derived from an EMBL/GenBank/DDBJ whole genome shotgun (WGS) entry which is preliminary data.</text>
</comment>
<dbReference type="AlphaFoldDB" id="A0A9N9JZT2"/>
<reference evidence="1" key="1">
    <citation type="submission" date="2021-06" db="EMBL/GenBank/DDBJ databases">
        <authorList>
            <person name="Kallberg Y."/>
            <person name="Tangrot J."/>
            <person name="Rosling A."/>
        </authorList>
    </citation>
    <scope>NUCLEOTIDE SEQUENCE</scope>
    <source>
        <strain evidence="1">MA453B</strain>
    </source>
</reference>
<organism evidence="1 2">
    <name type="scientific">Dentiscutata erythropus</name>
    <dbReference type="NCBI Taxonomy" id="1348616"/>
    <lineage>
        <taxon>Eukaryota</taxon>
        <taxon>Fungi</taxon>
        <taxon>Fungi incertae sedis</taxon>
        <taxon>Mucoromycota</taxon>
        <taxon>Glomeromycotina</taxon>
        <taxon>Glomeromycetes</taxon>
        <taxon>Diversisporales</taxon>
        <taxon>Gigasporaceae</taxon>
        <taxon>Dentiscutata</taxon>
    </lineage>
</organism>
<proteinExistence type="predicted"/>
<feature type="non-terminal residue" evidence="1">
    <location>
        <position position="1"/>
    </location>
</feature>
<name>A0A9N9JZT2_9GLOM</name>
<feature type="non-terminal residue" evidence="1">
    <location>
        <position position="47"/>
    </location>
</feature>
<evidence type="ECO:0000313" key="1">
    <source>
        <dbReference type="EMBL" id="CAG8803690.1"/>
    </source>
</evidence>
<keyword evidence="2" id="KW-1185">Reference proteome</keyword>
<accession>A0A9N9JZT2</accession>
<protein>
    <submittedName>
        <fullName evidence="1">15210_t:CDS:1</fullName>
    </submittedName>
</protein>
<gene>
    <name evidence="1" type="ORF">DERYTH_LOCUS23939</name>
</gene>
<dbReference type="EMBL" id="CAJVPY010038183">
    <property type="protein sequence ID" value="CAG8803690.1"/>
    <property type="molecule type" value="Genomic_DNA"/>
</dbReference>
<sequence>QAQDANMLANIHTLQNIKGHRLGSIRKEELEKKIHDAIKSKAKINKL</sequence>
<dbReference type="Proteomes" id="UP000789405">
    <property type="component" value="Unassembled WGS sequence"/>
</dbReference>